<reference evidence="2 3" key="1">
    <citation type="submission" date="2024-09" db="EMBL/GenBank/DDBJ databases">
        <authorList>
            <person name="Sun Q."/>
            <person name="Mori K."/>
        </authorList>
    </citation>
    <scope>NUCLEOTIDE SEQUENCE [LARGE SCALE GENOMIC DNA]</scope>
    <source>
        <strain evidence="2 3">NCAIM B.02604</strain>
    </source>
</reference>
<organism evidence="2 3">
    <name type="scientific">Micrococcoides hystricis</name>
    <dbReference type="NCBI Taxonomy" id="1572761"/>
    <lineage>
        <taxon>Bacteria</taxon>
        <taxon>Bacillati</taxon>
        <taxon>Actinomycetota</taxon>
        <taxon>Actinomycetes</taxon>
        <taxon>Micrococcales</taxon>
        <taxon>Micrococcaceae</taxon>
        <taxon>Micrococcoides</taxon>
    </lineage>
</organism>
<dbReference type="RefSeq" id="WP_377458074.1">
    <property type="nucleotide sequence ID" value="NZ_JBHLUB010000003.1"/>
</dbReference>
<evidence type="ECO:0000256" key="1">
    <source>
        <dbReference type="SAM" id="Coils"/>
    </source>
</evidence>
<dbReference type="NCBIfam" id="TIGR03544">
    <property type="entry name" value="DivI1A_domain"/>
    <property type="match status" value="1"/>
</dbReference>
<feature type="coiled-coil region" evidence="1">
    <location>
        <begin position="64"/>
        <end position="98"/>
    </location>
</feature>
<sequence>MLVLLLVLLVLLLGMAALFLTEKIALPTATTDVPENAYRAVDAEASIDDLAATKFSVALRGYRMDQVDAVMDVLHQRIQRQEAELSDLRKKITETEESR</sequence>
<comment type="caution">
    <text evidence="2">The sequence shown here is derived from an EMBL/GenBank/DDBJ whole genome shotgun (WGS) entry which is preliminary data.</text>
</comment>
<evidence type="ECO:0000313" key="2">
    <source>
        <dbReference type="EMBL" id="MFC0581390.1"/>
    </source>
</evidence>
<keyword evidence="3" id="KW-1185">Reference proteome</keyword>
<dbReference type="Proteomes" id="UP001589862">
    <property type="component" value="Unassembled WGS sequence"/>
</dbReference>
<gene>
    <name evidence="2" type="ORF">ACFFFR_03155</name>
</gene>
<protein>
    <submittedName>
        <fullName evidence="2">DivIVA domain-containing protein</fullName>
    </submittedName>
</protein>
<accession>A0ABV6P8J6</accession>
<dbReference type="Gene3D" id="6.10.250.660">
    <property type="match status" value="1"/>
</dbReference>
<dbReference type="InterPro" id="IPR019933">
    <property type="entry name" value="DivIVA_domain"/>
</dbReference>
<dbReference type="EMBL" id="JBHLUB010000003">
    <property type="protein sequence ID" value="MFC0581390.1"/>
    <property type="molecule type" value="Genomic_DNA"/>
</dbReference>
<name>A0ABV6P8J6_9MICC</name>
<keyword evidence="1" id="KW-0175">Coiled coil</keyword>
<evidence type="ECO:0000313" key="3">
    <source>
        <dbReference type="Proteomes" id="UP001589862"/>
    </source>
</evidence>
<proteinExistence type="predicted"/>